<evidence type="ECO:0000256" key="7">
    <source>
        <dbReference type="ARBA" id="ARBA00040756"/>
    </source>
</evidence>
<evidence type="ECO:0000313" key="11">
    <source>
        <dbReference type="EMBL" id="MFC4267462.1"/>
    </source>
</evidence>
<keyword evidence="11" id="KW-0540">Nuclease</keyword>
<accession>A0ABV8R4U3</accession>
<dbReference type="CDD" id="cd10434">
    <property type="entry name" value="GIY-YIG_UvrC_Cho"/>
    <property type="match status" value="1"/>
</dbReference>
<evidence type="ECO:0000256" key="3">
    <source>
        <dbReference type="ARBA" id="ARBA00022801"/>
    </source>
</evidence>
<dbReference type="Pfam" id="PF00929">
    <property type="entry name" value="RNase_T"/>
    <property type="match status" value="1"/>
</dbReference>
<dbReference type="EMBL" id="JBHSCY010000001">
    <property type="protein sequence ID" value="MFC4267462.1"/>
    <property type="molecule type" value="Genomic_DNA"/>
</dbReference>
<keyword evidence="6" id="KW-0742">SOS response</keyword>
<evidence type="ECO:0000256" key="1">
    <source>
        <dbReference type="ARBA" id="ARBA00022763"/>
    </source>
</evidence>
<protein>
    <recommendedName>
        <fullName evidence="7">Excinuclease cho</fullName>
    </recommendedName>
    <alternativeName>
        <fullName evidence="9">Endonuclease cho</fullName>
    </alternativeName>
    <alternativeName>
        <fullName evidence="8">UvrC homolog protein</fullName>
    </alternativeName>
</protein>
<evidence type="ECO:0000259" key="10">
    <source>
        <dbReference type="PROSITE" id="PS50164"/>
    </source>
</evidence>
<keyword evidence="5" id="KW-0234">DNA repair</keyword>
<dbReference type="SMART" id="SM00465">
    <property type="entry name" value="GIYc"/>
    <property type="match status" value="1"/>
</dbReference>
<reference evidence="12" key="1">
    <citation type="journal article" date="2019" name="Int. J. Syst. Evol. Microbiol.">
        <title>The Global Catalogue of Microorganisms (GCM) 10K type strain sequencing project: providing services to taxonomists for standard genome sequencing and annotation.</title>
        <authorList>
            <consortium name="The Broad Institute Genomics Platform"/>
            <consortium name="The Broad Institute Genome Sequencing Center for Infectious Disease"/>
            <person name="Wu L."/>
            <person name="Ma J."/>
        </authorList>
    </citation>
    <scope>NUCLEOTIDE SEQUENCE [LARGE SCALE GENOMIC DNA]</scope>
    <source>
        <strain evidence="12">CECT 8655</strain>
    </source>
</reference>
<evidence type="ECO:0000256" key="6">
    <source>
        <dbReference type="ARBA" id="ARBA00023236"/>
    </source>
</evidence>
<keyword evidence="12" id="KW-1185">Reference proteome</keyword>
<dbReference type="SUPFAM" id="SSF53098">
    <property type="entry name" value="Ribonuclease H-like"/>
    <property type="match status" value="1"/>
</dbReference>
<evidence type="ECO:0000256" key="5">
    <source>
        <dbReference type="ARBA" id="ARBA00023204"/>
    </source>
</evidence>
<dbReference type="Proteomes" id="UP001595826">
    <property type="component" value="Unassembled WGS sequence"/>
</dbReference>
<evidence type="ECO:0000256" key="8">
    <source>
        <dbReference type="ARBA" id="ARBA00042138"/>
    </source>
</evidence>
<dbReference type="NCBIfam" id="TIGR00573">
    <property type="entry name" value="dnaq"/>
    <property type="match status" value="1"/>
</dbReference>
<dbReference type="CDD" id="cd06127">
    <property type="entry name" value="DEDDh"/>
    <property type="match status" value="1"/>
</dbReference>
<evidence type="ECO:0000256" key="9">
    <source>
        <dbReference type="ARBA" id="ARBA00042732"/>
    </source>
</evidence>
<name>A0ABV8R4U3_9FLAO</name>
<dbReference type="SMART" id="SM00479">
    <property type="entry name" value="EXOIII"/>
    <property type="match status" value="1"/>
</dbReference>
<evidence type="ECO:0000313" key="12">
    <source>
        <dbReference type="Proteomes" id="UP001595826"/>
    </source>
</evidence>
<dbReference type="InterPro" id="IPR000305">
    <property type="entry name" value="GIY-YIG_endonuc"/>
</dbReference>
<dbReference type="PROSITE" id="PS50164">
    <property type="entry name" value="GIY_YIG"/>
    <property type="match status" value="1"/>
</dbReference>
<keyword evidence="1" id="KW-0227">DNA damage</keyword>
<dbReference type="InterPro" id="IPR047296">
    <property type="entry name" value="GIY-YIG_UvrC_Cho"/>
</dbReference>
<evidence type="ECO:0000256" key="4">
    <source>
        <dbReference type="ARBA" id="ARBA00022881"/>
    </source>
</evidence>
<dbReference type="Gene3D" id="3.40.1440.10">
    <property type="entry name" value="GIY-YIG endonuclease"/>
    <property type="match status" value="1"/>
</dbReference>
<keyword evidence="3" id="KW-0378">Hydrolase</keyword>
<dbReference type="InterPro" id="IPR006054">
    <property type="entry name" value="DnaQ"/>
</dbReference>
<dbReference type="InterPro" id="IPR036397">
    <property type="entry name" value="RNaseH_sf"/>
</dbReference>
<comment type="caution">
    <text evidence="11">The sequence shown here is derived from an EMBL/GenBank/DDBJ whole genome shotgun (WGS) entry which is preliminary data.</text>
</comment>
<dbReference type="InterPro" id="IPR050066">
    <property type="entry name" value="UvrABC_protein_C"/>
</dbReference>
<dbReference type="PANTHER" id="PTHR30562:SF10">
    <property type="entry name" value="EXCINUCLEASE CHO"/>
    <property type="match status" value="1"/>
</dbReference>
<dbReference type="InterPro" id="IPR013520">
    <property type="entry name" value="Ribonucl_H"/>
</dbReference>
<proteinExistence type="predicted"/>
<dbReference type="GO" id="GO:0004527">
    <property type="term" value="F:exonuclease activity"/>
    <property type="evidence" value="ECO:0007669"/>
    <property type="project" value="UniProtKB-KW"/>
</dbReference>
<dbReference type="Gene3D" id="3.30.420.10">
    <property type="entry name" value="Ribonuclease H-like superfamily/Ribonuclease H"/>
    <property type="match status" value="1"/>
</dbReference>
<keyword evidence="2" id="KW-0228">DNA excision</keyword>
<evidence type="ECO:0000256" key="2">
    <source>
        <dbReference type="ARBA" id="ARBA00022769"/>
    </source>
</evidence>
<dbReference type="InterPro" id="IPR012337">
    <property type="entry name" value="RNaseH-like_sf"/>
</dbReference>
<gene>
    <name evidence="11" type="ORF">ACFOWD_00975</name>
</gene>
<keyword evidence="4" id="KW-0267">Excision nuclease</keyword>
<dbReference type="RefSeq" id="WP_377407364.1">
    <property type="nucleotide sequence ID" value="NZ_JBHSCY010000001.1"/>
</dbReference>
<feature type="domain" description="GIY-YIG" evidence="10">
    <location>
        <begin position="196"/>
        <end position="272"/>
    </location>
</feature>
<dbReference type="Pfam" id="PF01541">
    <property type="entry name" value="GIY-YIG"/>
    <property type="match status" value="1"/>
</dbReference>
<keyword evidence="11" id="KW-0269">Exonuclease</keyword>
<dbReference type="InterPro" id="IPR035901">
    <property type="entry name" value="GIY-YIG_endonuc_sf"/>
</dbReference>
<sequence>MYSVVDIETTGNGYKGQKITEISIFLFDGKNIIDEFTSLVNPEQHIPPFITNLTGITDAMVRYAPKFYEIAKQVEEFTKDTIFVAHNVNFDYNIIKDEFKNLGFDYKRKKLCTVRLSRKIMPGLRSYSLGNICSGENISINGRHRAKGDAEATTELFRRLIERDDQFIINSFLNPRSKQATLPPLLNKSDVENLPSTPGVYYFKNEAKEIIYVGKAININQRVISHFYDKKKKEREMCLETASISFSETGSDLLALLLESSEIKKRYPKYNRAQKNNKESIGLFTYEDQKGIIHLAFNKIKLVSNAIMTFYSIQECRNFLEKLCEEYKLCPKYCHLQTNVKVCFHHQLKECKGVCCDKESPKKYNQRVKEAINSIGLASENLVIKEKGRFKNEIGFALILGGVYQGFGYIDKELDNQLELAEDYQFYVQPKRDNRDVQRILSAYLKKEKELLKSS</sequence>
<dbReference type="PANTHER" id="PTHR30562">
    <property type="entry name" value="UVRC/OXIDOREDUCTASE"/>
    <property type="match status" value="1"/>
</dbReference>
<organism evidence="11 12">
    <name type="scientific">Polaribacter marinivivus</name>
    <dbReference type="NCBI Taxonomy" id="1524260"/>
    <lineage>
        <taxon>Bacteria</taxon>
        <taxon>Pseudomonadati</taxon>
        <taxon>Bacteroidota</taxon>
        <taxon>Flavobacteriia</taxon>
        <taxon>Flavobacteriales</taxon>
        <taxon>Flavobacteriaceae</taxon>
    </lineage>
</organism>